<dbReference type="AlphaFoldDB" id="A0A7J8HSX4"/>
<dbReference type="EMBL" id="JACASE010000004">
    <property type="protein sequence ID" value="KAF6474989.1"/>
    <property type="molecule type" value="Genomic_DNA"/>
</dbReference>
<comment type="caution">
    <text evidence="2">The sequence shown here is derived from an EMBL/GenBank/DDBJ whole genome shotgun (WGS) entry which is preliminary data.</text>
</comment>
<evidence type="ECO:0000256" key="1">
    <source>
        <dbReference type="SAM" id="MobiDB-lite"/>
    </source>
</evidence>
<organism evidence="2 3">
    <name type="scientific">Rousettus aegyptiacus</name>
    <name type="common">Egyptian fruit bat</name>
    <name type="synonym">Pteropus aegyptiacus</name>
    <dbReference type="NCBI Taxonomy" id="9407"/>
    <lineage>
        <taxon>Eukaryota</taxon>
        <taxon>Metazoa</taxon>
        <taxon>Chordata</taxon>
        <taxon>Craniata</taxon>
        <taxon>Vertebrata</taxon>
        <taxon>Euteleostomi</taxon>
        <taxon>Mammalia</taxon>
        <taxon>Eutheria</taxon>
        <taxon>Laurasiatheria</taxon>
        <taxon>Chiroptera</taxon>
        <taxon>Yinpterochiroptera</taxon>
        <taxon>Pteropodoidea</taxon>
        <taxon>Pteropodidae</taxon>
        <taxon>Rousettinae</taxon>
        <taxon>Rousettus</taxon>
    </lineage>
</organism>
<evidence type="ECO:0000313" key="2">
    <source>
        <dbReference type="EMBL" id="KAF6474989.1"/>
    </source>
</evidence>
<protein>
    <submittedName>
        <fullName evidence="2">Uncharacterized protein</fullName>
    </submittedName>
</protein>
<sequence>MRAERRAWGGGGTDMLKPGSRMLGVLAPHRSGTRCLWLGLSRPPALAPSGAADALRSTKAAAHHLVQSLRGWPDPAPEPPCDPLGPRPRTVRHNTDWTQARSVAWLRLFPARARGTQPCVLRVAPSTQRRLHLLAAPPLQAPPHRGRVRRSLRHSLGPAWIWLCGGGAGVWCSPSLSWAGRLLLQLAPLPPRPRTQVSPLLGFVSAPDLLPPSSVEMARWSFLWKCGSRPGKQPPSD</sequence>
<name>A0A7J8HSX4_ROUAE</name>
<reference evidence="2 3" key="1">
    <citation type="journal article" date="2020" name="Nature">
        <title>Six reference-quality genomes reveal evolution of bat adaptations.</title>
        <authorList>
            <person name="Jebb D."/>
            <person name="Huang Z."/>
            <person name="Pippel M."/>
            <person name="Hughes G.M."/>
            <person name="Lavrichenko K."/>
            <person name="Devanna P."/>
            <person name="Winkler S."/>
            <person name="Jermiin L.S."/>
            <person name="Skirmuntt E.C."/>
            <person name="Katzourakis A."/>
            <person name="Burkitt-Gray L."/>
            <person name="Ray D.A."/>
            <person name="Sullivan K.A.M."/>
            <person name="Roscito J.G."/>
            <person name="Kirilenko B.M."/>
            <person name="Davalos L.M."/>
            <person name="Corthals A.P."/>
            <person name="Power M.L."/>
            <person name="Jones G."/>
            <person name="Ransome R.D."/>
            <person name="Dechmann D.K.N."/>
            <person name="Locatelli A.G."/>
            <person name="Puechmaille S.J."/>
            <person name="Fedrigo O."/>
            <person name="Jarvis E.D."/>
            <person name="Hiller M."/>
            <person name="Vernes S.C."/>
            <person name="Myers E.W."/>
            <person name="Teeling E.C."/>
        </authorList>
    </citation>
    <scope>NUCLEOTIDE SEQUENCE [LARGE SCALE GENOMIC DNA]</scope>
    <source>
        <strain evidence="2">MRouAeg1</strain>
        <tissue evidence="2">Muscle</tissue>
    </source>
</reference>
<feature type="compositionally biased region" description="Pro residues" evidence="1">
    <location>
        <begin position="74"/>
        <end position="86"/>
    </location>
</feature>
<accession>A0A7J8HSX4</accession>
<feature type="region of interest" description="Disordered" evidence="1">
    <location>
        <begin position="70"/>
        <end position="92"/>
    </location>
</feature>
<proteinExistence type="predicted"/>
<evidence type="ECO:0000313" key="3">
    <source>
        <dbReference type="Proteomes" id="UP000593571"/>
    </source>
</evidence>
<dbReference type="Proteomes" id="UP000593571">
    <property type="component" value="Unassembled WGS sequence"/>
</dbReference>
<keyword evidence="3" id="KW-1185">Reference proteome</keyword>
<gene>
    <name evidence="2" type="ORF">HJG63_011087</name>
</gene>